<feature type="domain" description="Retroviral polymerase SH3-like" evidence="2">
    <location>
        <begin position="2"/>
        <end position="44"/>
    </location>
</feature>
<reference evidence="3" key="2">
    <citation type="submission" date="2023-05" db="EMBL/GenBank/DDBJ databases">
        <authorList>
            <person name="Schelkunov M.I."/>
        </authorList>
    </citation>
    <scope>NUCLEOTIDE SEQUENCE</scope>
    <source>
        <strain evidence="3">Hsosn_3</strain>
        <tissue evidence="3">Leaf</tissue>
    </source>
</reference>
<organism evidence="3 4">
    <name type="scientific">Heracleum sosnowskyi</name>
    <dbReference type="NCBI Taxonomy" id="360622"/>
    <lineage>
        <taxon>Eukaryota</taxon>
        <taxon>Viridiplantae</taxon>
        <taxon>Streptophyta</taxon>
        <taxon>Embryophyta</taxon>
        <taxon>Tracheophyta</taxon>
        <taxon>Spermatophyta</taxon>
        <taxon>Magnoliopsida</taxon>
        <taxon>eudicotyledons</taxon>
        <taxon>Gunneridae</taxon>
        <taxon>Pentapetalae</taxon>
        <taxon>asterids</taxon>
        <taxon>campanulids</taxon>
        <taxon>Apiales</taxon>
        <taxon>Apiaceae</taxon>
        <taxon>Apioideae</taxon>
        <taxon>apioid superclade</taxon>
        <taxon>Tordylieae</taxon>
        <taxon>Tordyliinae</taxon>
        <taxon>Heracleum</taxon>
    </lineage>
</organism>
<evidence type="ECO:0000256" key="1">
    <source>
        <dbReference type="SAM" id="MobiDB-lite"/>
    </source>
</evidence>
<dbReference type="InterPro" id="IPR057670">
    <property type="entry name" value="SH3_retrovirus"/>
</dbReference>
<protein>
    <recommendedName>
        <fullName evidence="2">Retroviral polymerase SH3-like domain-containing protein</fullName>
    </recommendedName>
</protein>
<feature type="compositionally biased region" description="Low complexity" evidence="1">
    <location>
        <begin position="97"/>
        <end position="115"/>
    </location>
</feature>
<name>A0AAD8JKI2_9APIA</name>
<gene>
    <name evidence="3" type="ORF">POM88_005018</name>
</gene>
<evidence type="ECO:0000313" key="4">
    <source>
        <dbReference type="Proteomes" id="UP001237642"/>
    </source>
</evidence>
<dbReference type="EMBL" id="JAUIZM010000001">
    <property type="protein sequence ID" value="KAK1405413.1"/>
    <property type="molecule type" value="Genomic_DNA"/>
</dbReference>
<evidence type="ECO:0000313" key="3">
    <source>
        <dbReference type="EMBL" id="KAK1405413.1"/>
    </source>
</evidence>
<evidence type="ECO:0000259" key="2">
    <source>
        <dbReference type="Pfam" id="PF25597"/>
    </source>
</evidence>
<proteinExistence type="predicted"/>
<accession>A0AAD8JKI2</accession>
<reference evidence="3" key="1">
    <citation type="submission" date="2023-02" db="EMBL/GenBank/DDBJ databases">
        <title>Genome of toxic invasive species Heracleum sosnowskyi carries increased number of genes despite the absence of recent whole-genome duplications.</title>
        <authorList>
            <person name="Schelkunov M."/>
            <person name="Shtratnikova V."/>
            <person name="Makarenko M."/>
            <person name="Klepikova A."/>
            <person name="Omelchenko D."/>
            <person name="Novikova G."/>
            <person name="Obukhova E."/>
            <person name="Bogdanov V."/>
            <person name="Penin A."/>
            <person name="Logacheva M."/>
        </authorList>
    </citation>
    <scope>NUCLEOTIDE SEQUENCE</scope>
    <source>
        <strain evidence="3">Hsosn_3</strain>
        <tissue evidence="3">Leaf</tissue>
    </source>
</reference>
<sequence length="125" mass="13205">MIYLGSEPGSKAHRLYDPNEGTIHVSRDVIFNESQSWPWEEQQKKGHTAFDFIEISGNAQEQPTLNENSGGEDDENSGGDITPGDAENSHSSDAHSSDSSNSPSGSYNSSVANSDAESSDGGLGG</sequence>
<comment type="caution">
    <text evidence="3">The sequence shown here is derived from an EMBL/GenBank/DDBJ whole genome shotgun (WGS) entry which is preliminary data.</text>
</comment>
<feature type="compositionally biased region" description="Basic and acidic residues" evidence="1">
    <location>
        <begin position="87"/>
        <end position="96"/>
    </location>
</feature>
<feature type="region of interest" description="Disordered" evidence="1">
    <location>
        <begin position="1"/>
        <end position="22"/>
    </location>
</feature>
<feature type="region of interest" description="Disordered" evidence="1">
    <location>
        <begin position="37"/>
        <end position="125"/>
    </location>
</feature>
<keyword evidence="4" id="KW-1185">Reference proteome</keyword>
<dbReference type="Proteomes" id="UP001237642">
    <property type="component" value="Unassembled WGS sequence"/>
</dbReference>
<dbReference type="AlphaFoldDB" id="A0AAD8JKI2"/>
<dbReference type="Pfam" id="PF25597">
    <property type="entry name" value="SH3_retrovirus"/>
    <property type="match status" value="1"/>
</dbReference>